<comment type="caution">
    <text evidence="2">The sequence shown here is derived from an EMBL/GenBank/DDBJ whole genome shotgun (WGS) entry which is preliminary data.</text>
</comment>
<keyword evidence="3" id="KW-1185">Reference proteome</keyword>
<accession>A0ABV0ZPU3</accession>
<evidence type="ECO:0000313" key="3">
    <source>
        <dbReference type="Proteomes" id="UP001469553"/>
    </source>
</evidence>
<sequence>MPIVPAQCPSSHSSLTTWKDENKHTNVHLNFDRDKDINYKTPCMSYLAPQGDSANLSHFLHNVVQLHLFGQRLQHSRPMLFMSDGREREEKRRSNEVQGKLWTNNKMREHN</sequence>
<reference evidence="2 3" key="1">
    <citation type="submission" date="2021-06" db="EMBL/GenBank/DDBJ databases">
        <authorList>
            <person name="Palmer J.M."/>
        </authorList>
    </citation>
    <scope>NUCLEOTIDE SEQUENCE [LARGE SCALE GENOMIC DNA]</scope>
    <source>
        <strain evidence="2 3">AS_MEX2019</strain>
        <tissue evidence="2">Muscle</tissue>
    </source>
</reference>
<feature type="compositionally biased region" description="Basic and acidic residues" evidence="1">
    <location>
        <begin position="84"/>
        <end position="95"/>
    </location>
</feature>
<organism evidence="2 3">
    <name type="scientific">Ameca splendens</name>
    <dbReference type="NCBI Taxonomy" id="208324"/>
    <lineage>
        <taxon>Eukaryota</taxon>
        <taxon>Metazoa</taxon>
        <taxon>Chordata</taxon>
        <taxon>Craniata</taxon>
        <taxon>Vertebrata</taxon>
        <taxon>Euteleostomi</taxon>
        <taxon>Actinopterygii</taxon>
        <taxon>Neopterygii</taxon>
        <taxon>Teleostei</taxon>
        <taxon>Neoteleostei</taxon>
        <taxon>Acanthomorphata</taxon>
        <taxon>Ovalentaria</taxon>
        <taxon>Atherinomorphae</taxon>
        <taxon>Cyprinodontiformes</taxon>
        <taxon>Goodeidae</taxon>
        <taxon>Ameca</taxon>
    </lineage>
</organism>
<evidence type="ECO:0000313" key="2">
    <source>
        <dbReference type="EMBL" id="MEQ2308274.1"/>
    </source>
</evidence>
<evidence type="ECO:0000256" key="1">
    <source>
        <dbReference type="SAM" id="MobiDB-lite"/>
    </source>
</evidence>
<protein>
    <submittedName>
        <fullName evidence="2">Uncharacterized protein</fullName>
    </submittedName>
</protein>
<dbReference type="EMBL" id="JAHRIP010068573">
    <property type="protein sequence ID" value="MEQ2308274.1"/>
    <property type="molecule type" value="Genomic_DNA"/>
</dbReference>
<feature type="region of interest" description="Disordered" evidence="1">
    <location>
        <begin position="82"/>
        <end position="111"/>
    </location>
</feature>
<gene>
    <name evidence="2" type="ORF">AMECASPLE_026622</name>
</gene>
<proteinExistence type="predicted"/>
<name>A0ABV0ZPU3_9TELE</name>
<dbReference type="Proteomes" id="UP001469553">
    <property type="component" value="Unassembled WGS sequence"/>
</dbReference>